<evidence type="ECO:0000256" key="1">
    <source>
        <dbReference type="SAM" id="Phobius"/>
    </source>
</evidence>
<dbReference type="OrthoDB" id="196839at2759"/>
<feature type="transmembrane region" description="Helical" evidence="1">
    <location>
        <begin position="333"/>
        <end position="356"/>
    </location>
</feature>
<dbReference type="Proteomes" id="UP001165082">
    <property type="component" value="Unassembled WGS sequence"/>
</dbReference>
<feature type="transmembrane region" description="Helical" evidence="1">
    <location>
        <begin position="234"/>
        <end position="254"/>
    </location>
</feature>
<evidence type="ECO:0000313" key="3">
    <source>
        <dbReference type="Proteomes" id="UP001165082"/>
    </source>
</evidence>
<keyword evidence="3" id="KW-1185">Reference proteome</keyword>
<organism evidence="2 3">
    <name type="scientific">Triparma retinervis</name>
    <dbReference type="NCBI Taxonomy" id="2557542"/>
    <lineage>
        <taxon>Eukaryota</taxon>
        <taxon>Sar</taxon>
        <taxon>Stramenopiles</taxon>
        <taxon>Ochrophyta</taxon>
        <taxon>Bolidophyceae</taxon>
        <taxon>Parmales</taxon>
        <taxon>Triparmaceae</taxon>
        <taxon>Triparma</taxon>
    </lineage>
</organism>
<keyword evidence="1" id="KW-0812">Transmembrane</keyword>
<dbReference type="InterPro" id="IPR012446">
    <property type="entry name" value="CRAC_channel"/>
</dbReference>
<keyword evidence="1" id="KW-0472">Membrane</keyword>
<protein>
    <submittedName>
        <fullName evidence="2">Uncharacterized protein</fullName>
    </submittedName>
</protein>
<evidence type="ECO:0000313" key="2">
    <source>
        <dbReference type="EMBL" id="GMH51604.1"/>
    </source>
</evidence>
<dbReference type="InterPro" id="IPR017850">
    <property type="entry name" value="Alkaline_phosphatase_core_sf"/>
</dbReference>
<feature type="transmembrane region" description="Helical" evidence="1">
    <location>
        <begin position="362"/>
        <end position="380"/>
    </location>
</feature>
<dbReference type="SUPFAM" id="SSF53649">
    <property type="entry name" value="Alkaline phosphatase-like"/>
    <property type="match status" value="1"/>
</dbReference>
<name>A0A9W7DPR2_9STRA</name>
<proteinExistence type="predicted"/>
<sequence>MNDFEGGVRVISFIAGGKNVLDPSLVNKPVKEKVHFADWYSTFTSLAGVDPDCSETDKDVPNIDSIDMSSVLLGDSYGVNSAAPRTVVPLSSRAIIVEDEDGIDWKLVLNSTFYLGTDTGFWTPEVWPSTEFFFPHSPYPSVAPLNASAGYLFDLNDDPFERNDLALAFPEKAQELRGILDGYRAGAFQTGSDDYQDPRYVNCLAKPSSPGPLATEKEPCSKVVEGLTHSQGSIALISALLSGFAFQALTTLSVDYEDLESGYKKAIYIAFIVVTSLTISSFLYVAVACSLLEQNGLIVRSLAMSPTTSSNFDVFIEKWYFGDEKFVSFRHKLIHLFTSSFVLFSLFCSLFCLVRVEGPAGYASSSIFFLFGLIMTAQVSRINARFVKGILENV</sequence>
<dbReference type="EMBL" id="BRXZ01001987">
    <property type="protein sequence ID" value="GMH51604.1"/>
    <property type="molecule type" value="Genomic_DNA"/>
</dbReference>
<accession>A0A9W7DPR2</accession>
<dbReference type="AlphaFoldDB" id="A0A9W7DPR2"/>
<feature type="transmembrane region" description="Helical" evidence="1">
    <location>
        <begin position="266"/>
        <end position="292"/>
    </location>
</feature>
<gene>
    <name evidence="2" type="ORF">TrRE_jg5679</name>
</gene>
<dbReference type="Pfam" id="PF07856">
    <property type="entry name" value="Orai-1"/>
    <property type="match status" value="1"/>
</dbReference>
<dbReference type="Gene3D" id="3.30.1120.10">
    <property type="match status" value="1"/>
</dbReference>
<reference evidence="2" key="1">
    <citation type="submission" date="2022-07" db="EMBL/GenBank/DDBJ databases">
        <title>Genome analysis of Parmales, a sister group of diatoms, reveals the evolutionary specialization of diatoms from phago-mixotrophs to photoautotrophs.</title>
        <authorList>
            <person name="Ban H."/>
            <person name="Sato S."/>
            <person name="Yoshikawa S."/>
            <person name="Kazumasa Y."/>
            <person name="Nakamura Y."/>
            <person name="Ichinomiya M."/>
            <person name="Saitoh K."/>
            <person name="Sato N."/>
            <person name="Blanc-Mathieu R."/>
            <person name="Endo H."/>
            <person name="Kuwata A."/>
            <person name="Ogata H."/>
        </authorList>
    </citation>
    <scope>NUCLEOTIDE SEQUENCE</scope>
</reference>
<keyword evidence="1" id="KW-1133">Transmembrane helix</keyword>
<comment type="caution">
    <text evidence="2">The sequence shown here is derived from an EMBL/GenBank/DDBJ whole genome shotgun (WGS) entry which is preliminary data.</text>
</comment>